<accession>A0A085WWL2</accession>
<organism evidence="1 2">
    <name type="scientific">Hyalangium minutum</name>
    <dbReference type="NCBI Taxonomy" id="394096"/>
    <lineage>
        <taxon>Bacteria</taxon>
        <taxon>Pseudomonadati</taxon>
        <taxon>Myxococcota</taxon>
        <taxon>Myxococcia</taxon>
        <taxon>Myxococcales</taxon>
        <taxon>Cystobacterineae</taxon>
        <taxon>Archangiaceae</taxon>
        <taxon>Hyalangium</taxon>
    </lineage>
</organism>
<dbReference type="AlphaFoldDB" id="A0A085WWL2"/>
<sequence>MTPPSEEQPAPPDRFVLTTRDGQRFTGADARIDIRFTERTAPADVELSFTTSDAAGGTWAALARPPVDFLRLRSLGVPIATGALGPGQAAVERRSAEGTSTLADSGELQLKLEDNKLVGEFSRTPAGFEARFAGPFVVTCSVPQSAGGPNPPSPEGGGSLVLVVDTNFETELCRPFAALAGQ</sequence>
<dbReference type="STRING" id="394096.DB31_0336"/>
<reference evidence="1 2" key="1">
    <citation type="submission" date="2014-04" db="EMBL/GenBank/DDBJ databases">
        <title>Genome assembly of Hyalangium minutum DSM 14724.</title>
        <authorList>
            <person name="Sharma G."/>
            <person name="Subramanian S."/>
        </authorList>
    </citation>
    <scope>NUCLEOTIDE SEQUENCE [LARGE SCALE GENOMIC DNA]</scope>
    <source>
        <strain evidence="1 2">DSM 14724</strain>
    </source>
</reference>
<comment type="caution">
    <text evidence="1">The sequence shown here is derived from an EMBL/GenBank/DDBJ whole genome shotgun (WGS) entry which is preliminary data.</text>
</comment>
<proteinExistence type="predicted"/>
<evidence type="ECO:0000313" key="2">
    <source>
        <dbReference type="Proteomes" id="UP000028725"/>
    </source>
</evidence>
<protein>
    <submittedName>
        <fullName evidence="1">Uncharacterized protein</fullName>
    </submittedName>
</protein>
<evidence type="ECO:0000313" key="1">
    <source>
        <dbReference type="EMBL" id="KFE72075.1"/>
    </source>
</evidence>
<name>A0A085WWL2_9BACT</name>
<dbReference type="Proteomes" id="UP000028725">
    <property type="component" value="Unassembled WGS sequence"/>
</dbReference>
<dbReference type="EMBL" id="JMCB01000001">
    <property type="protein sequence ID" value="KFE72075.1"/>
    <property type="molecule type" value="Genomic_DNA"/>
</dbReference>
<gene>
    <name evidence="1" type="ORF">DB31_0336</name>
</gene>
<keyword evidence="2" id="KW-1185">Reference proteome</keyword>